<evidence type="ECO:0000256" key="1">
    <source>
        <dbReference type="SAM" id="MobiDB-lite"/>
    </source>
</evidence>
<keyword evidence="4" id="KW-1185">Reference proteome</keyword>
<evidence type="ECO:0000313" key="4">
    <source>
        <dbReference type="Proteomes" id="UP000814176"/>
    </source>
</evidence>
<name>A0ABQ8KW02_9APHY</name>
<evidence type="ECO:0000259" key="2">
    <source>
        <dbReference type="Pfam" id="PF20149"/>
    </source>
</evidence>
<dbReference type="RefSeq" id="XP_047784048.1">
    <property type="nucleotide sequence ID" value="XM_047921362.1"/>
</dbReference>
<feature type="compositionally biased region" description="Basic and acidic residues" evidence="1">
    <location>
        <begin position="106"/>
        <end position="117"/>
    </location>
</feature>
<sequence length="482" mass="55118">MTCIYILHPVHNTHGDNIGVKAWAGSRYRRSTAIHSSDEEETVPRRRARPRDDDERDADEEDDPDPMQGRRTWSRDDDEEDDPDLMQGRRAQPRDDDEEDGPDPMHWQEPDVQDDRQGTQSPADDFDNDAVQEDRWIDEDEPGLLEEDDLQRRSSPPLIQRRRVPSMDREPRLTDEEAEEDVEEDAEGEHGSDSDVENGSEIHSGRPRQKDYAEDVQQILTIACSIFRCHVSTINPFPDSALEMRWAQLAWGEACRELEGRYAASPSILRIIMARTSQTRSELKTKIKSLIENMYGFSDNAVPEEIIRNRERAENLKYESAFVYKEPALGQRDFGAREGMYRHPMIQKTINIMWFANKSDEGVCYRRFFDPLTIETIAFVLTAIQCGIDEWGTGIHADRAFAVNEYHPVYKTHKANLEAFDGMGDDAHGVLLDIRKLLHSNGRFHSGAESVDAGHRLTTLSRDALTAGLRQALEAKARNGQL</sequence>
<protein>
    <recommendedName>
        <fullName evidence="2">DUF6532 domain-containing protein</fullName>
    </recommendedName>
</protein>
<reference evidence="3 4" key="1">
    <citation type="journal article" date="2021" name="Environ. Microbiol.">
        <title>Gene family expansions and transcriptome signatures uncover fungal adaptations to wood decay.</title>
        <authorList>
            <person name="Hage H."/>
            <person name="Miyauchi S."/>
            <person name="Viragh M."/>
            <person name="Drula E."/>
            <person name="Min B."/>
            <person name="Chaduli D."/>
            <person name="Navarro D."/>
            <person name="Favel A."/>
            <person name="Norest M."/>
            <person name="Lesage-Meessen L."/>
            <person name="Balint B."/>
            <person name="Merenyi Z."/>
            <person name="de Eugenio L."/>
            <person name="Morin E."/>
            <person name="Martinez A.T."/>
            <person name="Baldrian P."/>
            <person name="Stursova M."/>
            <person name="Martinez M.J."/>
            <person name="Novotny C."/>
            <person name="Magnuson J.K."/>
            <person name="Spatafora J.W."/>
            <person name="Maurice S."/>
            <person name="Pangilinan J."/>
            <person name="Andreopoulos W."/>
            <person name="LaButti K."/>
            <person name="Hundley H."/>
            <person name="Na H."/>
            <person name="Kuo A."/>
            <person name="Barry K."/>
            <person name="Lipzen A."/>
            <person name="Henrissat B."/>
            <person name="Riley R."/>
            <person name="Ahrendt S."/>
            <person name="Nagy L.G."/>
            <person name="Grigoriev I.V."/>
            <person name="Martin F."/>
            <person name="Rosso M.N."/>
        </authorList>
    </citation>
    <scope>NUCLEOTIDE SEQUENCE [LARGE SCALE GENOMIC DNA]</scope>
    <source>
        <strain evidence="3 4">CIRM-BRFM 1785</strain>
    </source>
</reference>
<comment type="caution">
    <text evidence="3">The sequence shown here is derived from an EMBL/GenBank/DDBJ whole genome shotgun (WGS) entry which is preliminary data.</text>
</comment>
<feature type="domain" description="DUF6532" evidence="2">
    <location>
        <begin position="223"/>
        <end position="420"/>
    </location>
</feature>
<dbReference type="Proteomes" id="UP000814176">
    <property type="component" value="Unassembled WGS sequence"/>
</dbReference>
<evidence type="ECO:0000313" key="3">
    <source>
        <dbReference type="EMBL" id="KAH9843001.1"/>
    </source>
</evidence>
<accession>A0ABQ8KW02</accession>
<feature type="compositionally biased region" description="Acidic residues" evidence="1">
    <location>
        <begin position="124"/>
        <end position="149"/>
    </location>
</feature>
<feature type="compositionally biased region" description="Basic and acidic residues" evidence="1">
    <location>
        <begin position="165"/>
        <end position="175"/>
    </location>
</feature>
<dbReference type="InterPro" id="IPR045341">
    <property type="entry name" value="DUF6532"/>
</dbReference>
<gene>
    <name evidence="3" type="ORF">C8Q71DRAFT_720386</name>
</gene>
<dbReference type="Pfam" id="PF20149">
    <property type="entry name" value="DUF6532"/>
    <property type="match status" value="1"/>
</dbReference>
<proteinExistence type="predicted"/>
<dbReference type="GeneID" id="72002094"/>
<feature type="region of interest" description="Disordered" evidence="1">
    <location>
        <begin position="29"/>
        <end position="210"/>
    </location>
</feature>
<feature type="compositionally biased region" description="Acidic residues" evidence="1">
    <location>
        <begin position="176"/>
        <end position="187"/>
    </location>
</feature>
<feature type="compositionally biased region" description="Acidic residues" evidence="1">
    <location>
        <begin position="54"/>
        <end position="65"/>
    </location>
</feature>
<organism evidence="3 4">
    <name type="scientific">Rhodofomes roseus</name>
    <dbReference type="NCBI Taxonomy" id="34475"/>
    <lineage>
        <taxon>Eukaryota</taxon>
        <taxon>Fungi</taxon>
        <taxon>Dikarya</taxon>
        <taxon>Basidiomycota</taxon>
        <taxon>Agaricomycotina</taxon>
        <taxon>Agaricomycetes</taxon>
        <taxon>Polyporales</taxon>
        <taxon>Rhodofomes</taxon>
    </lineage>
</organism>
<dbReference type="EMBL" id="JADCUA010000002">
    <property type="protein sequence ID" value="KAH9843001.1"/>
    <property type="molecule type" value="Genomic_DNA"/>
</dbReference>